<dbReference type="RefSeq" id="WP_082742588.1">
    <property type="nucleotide sequence ID" value="NZ_AP014704.1"/>
</dbReference>
<organism evidence="2 3">
    <name type="scientific">Methylobacterium aquaticum</name>
    <dbReference type="NCBI Taxonomy" id="270351"/>
    <lineage>
        <taxon>Bacteria</taxon>
        <taxon>Pseudomonadati</taxon>
        <taxon>Pseudomonadota</taxon>
        <taxon>Alphaproteobacteria</taxon>
        <taxon>Hyphomicrobiales</taxon>
        <taxon>Methylobacteriaceae</taxon>
        <taxon>Methylobacterium</taxon>
    </lineage>
</organism>
<reference evidence="2 3" key="1">
    <citation type="journal article" date="2015" name="Genome Announc.">
        <title>Complete Genome Sequence of Methylobacterium aquaticum Strain 22A, Isolated from Racomitrium japonicum Moss.</title>
        <authorList>
            <person name="Tani A."/>
            <person name="Ogura Y."/>
            <person name="Hayashi T."/>
            <person name="Kimbara K."/>
        </authorList>
    </citation>
    <scope>NUCLEOTIDE SEQUENCE [LARGE SCALE GENOMIC DNA]</scope>
    <source>
        <strain evidence="2 3">MA-22A</strain>
    </source>
</reference>
<evidence type="ECO:0000313" key="3">
    <source>
        <dbReference type="Proteomes" id="UP000061432"/>
    </source>
</evidence>
<evidence type="ECO:0000313" key="2">
    <source>
        <dbReference type="EMBL" id="BAQ46997.1"/>
    </source>
</evidence>
<sequence length="95" mass="10228">MTFAVSPARLRPALLRAALAVLVVAAPAAALGQAGPGAEAAPRREPGIRALAARERQRKCGAEWRALAPSEKAVQGPRWPQYYSKCVRRLKEQKA</sequence>
<protein>
    <submittedName>
        <fullName evidence="2">Uncharacterized protein</fullName>
    </submittedName>
</protein>
<reference evidence="3" key="2">
    <citation type="submission" date="2015-01" db="EMBL/GenBank/DDBJ databases">
        <title>Complete genome sequence of Methylobacterium aquaticum strain 22A.</title>
        <authorList>
            <person name="Tani A."/>
            <person name="Ogura Y."/>
            <person name="Hayashi T."/>
        </authorList>
    </citation>
    <scope>NUCLEOTIDE SEQUENCE [LARGE SCALE GENOMIC DNA]</scope>
    <source>
        <strain evidence="3">MA-22A</strain>
    </source>
</reference>
<name>A0A0C6FIV6_9HYPH</name>
<proteinExistence type="predicted"/>
<gene>
    <name evidence="2" type="ORF">Maq22A_c19695</name>
</gene>
<feature type="signal peptide" evidence="1">
    <location>
        <begin position="1"/>
        <end position="30"/>
    </location>
</feature>
<evidence type="ECO:0000256" key="1">
    <source>
        <dbReference type="SAM" id="SignalP"/>
    </source>
</evidence>
<dbReference type="PATRIC" id="fig|270351.10.peg.3798"/>
<dbReference type="KEGG" id="maqu:Maq22A_c19695"/>
<dbReference type="Proteomes" id="UP000061432">
    <property type="component" value="Chromosome"/>
</dbReference>
<dbReference type="EMBL" id="AP014704">
    <property type="protein sequence ID" value="BAQ46997.1"/>
    <property type="molecule type" value="Genomic_DNA"/>
</dbReference>
<keyword evidence="1" id="KW-0732">Signal</keyword>
<feature type="chain" id="PRO_5002197239" evidence="1">
    <location>
        <begin position="31"/>
        <end position="95"/>
    </location>
</feature>
<accession>A0A0C6FIV6</accession>
<dbReference type="OrthoDB" id="8001261at2"/>
<dbReference type="AlphaFoldDB" id="A0A0C6FIV6"/>